<accession>A0AAW2CZJ9</accession>
<dbReference type="AlphaFoldDB" id="A0AAW2CZJ9"/>
<evidence type="ECO:0000313" key="2">
    <source>
        <dbReference type="Proteomes" id="UP001459277"/>
    </source>
</evidence>
<evidence type="ECO:0000313" key="1">
    <source>
        <dbReference type="EMBL" id="KAL0003494.1"/>
    </source>
</evidence>
<dbReference type="EMBL" id="JAZDWU010000005">
    <property type="protein sequence ID" value="KAL0003494.1"/>
    <property type="molecule type" value="Genomic_DNA"/>
</dbReference>
<reference evidence="1 2" key="1">
    <citation type="submission" date="2024-01" db="EMBL/GenBank/DDBJ databases">
        <title>A telomere-to-telomere, gap-free genome of sweet tea (Lithocarpus litseifolius).</title>
        <authorList>
            <person name="Zhou J."/>
        </authorList>
    </citation>
    <scope>NUCLEOTIDE SEQUENCE [LARGE SCALE GENOMIC DNA]</scope>
    <source>
        <strain evidence="1">Zhou-2022a</strain>
        <tissue evidence="1">Leaf</tissue>
    </source>
</reference>
<organism evidence="1 2">
    <name type="scientific">Lithocarpus litseifolius</name>
    <dbReference type="NCBI Taxonomy" id="425828"/>
    <lineage>
        <taxon>Eukaryota</taxon>
        <taxon>Viridiplantae</taxon>
        <taxon>Streptophyta</taxon>
        <taxon>Embryophyta</taxon>
        <taxon>Tracheophyta</taxon>
        <taxon>Spermatophyta</taxon>
        <taxon>Magnoliopsida</taxon>
        <taxon>eudicotyledons</taxon>
        <taxon>Gunneridae</taxon>
        <taxon>Pentapetalae</taxon>
        <taxon>rosids</taxon>
        <taxon>fabids</taxon>
        <taxon>Fagales</taxon>
        <taxon>Fagaceae</taxon>
        <taxon>Lithocarpus</taxon>
    </lineage>
</organism>
<proteinExistence type="predicted"/>
<protein>
    <submittedName>
        <fullName evidence="1">Uncharacterized protein</fullName>
    </submittedName>
</protein>
<comment type="caution">
    <text evidence="1">The sequence shown here is derived from an EMBL/GenBank/DDBJ whole genome shotgun (WGS) entry which is preliminary data.</text>
</comment>
<name>A0AAW2CZJ9_9ROSI</name>
<keyword evidence="2" id="KW-1185">Reference proteome</keyword>
<sequence>MKILQAPMGLNFHRSKALNLYCCRSYVIVSLLRRLRLRHRQMMMMMQQQQQQQQQLGFEAIASKPSDSKAMITLLIRHLPEVIPHDSLIPPWCFFSPTLLFSKIEKLCVSGFQQGSIGLPGSTSV</sequence>
<dbReference type="Proteomes" id="UP001459277">
    <property type="component" value="Unassembled WGS sequence"/>
</dbReference>
<gene>
    <name evidence="1" type="ORF">SO802_017275</name>
</gene>